<dbReference type="Proteomes" id="UP000050497">
    <property type="component" value="Unassembled WGS sequence"/>
</dbReference>
<name>A0A0P7XAA3_9HYPH</name>
<dbReference type="OrthoDB" id="9796586at2"/>
<dbReference type="Pfam" id="PF00497">
    <property type="entry name" value="SBP_bac_3"/>
    <property type="match status" value="1"/>
</dbReference>
<evidence type="ECO:0000313" key="3">
    <source>
        <dbReference type="EMBL" id="KPQ12172.1"/>
    </source>
</evidence>
<dbReference type="SMART" id="SM00062">
    <property type="entry name" value="PBPb"/>
    <property type="match status" value="1"/>
</dbReference>
<evidence type="ECO:0000313" key="5">
    <source>
        <dbReference type="Proteomes" id="UP000050497"/>
    </source>
</evidence>
<feature type="domain" description="Solute-binding protein family 3/N-terminal" evidence="2">
    <location>
        <begin position="93"/>
        <end position="321"/>
    </location>
</feature>
<dbReference type="EMBL" id="FMBM01000001">
    <property type="protein sequence ID" value="SCC78808.1"/>
    <property type="molecule type" value="Genomic_DNA"/>
</dbReference>
<dbReference type="PANTHER" id="PTHR35936">
    <property type="entry name" value="MEMBRANE-BOUND LYTIC MUREIN TRANSGLYCOSYLASE F"/>
    <property type="match status" value="1"/>
</dbReference>
<organism evidence="3 5">
    <name type="scientific">Saliniramus fredricksonii</name>
    <dbReference type="NCBI Taxonomy" id="1653334"/>
    <lineage>
        <taxon>Bacteria</taxon>
        <taxon>Pseudomonadati</taxon>
        <taxon>Pseudomonadota</taxon>
        <taxon>Alphaproteobacteria</taxon>
        <taxon>Hyphomicrobiales</taxon>
        <taxon>Salinarimonadaceae</taxon>
        <taxon>Saliniramus</taxon>
    </lineage>
</organism>
<keyword evidence="6" id="KW-1185">Reference proteome</keyword>
<accession>A0A0P7XAA3</accession>
<dbReference type="SUPFAM" id="SSF53850">
    <property type="entry name" value="Periplasmic binding protein-like II"/>
    <property type="match status" value="1"/>
</dbReference>
<dbReference type="Gene3D" id="3.40.190.10">
    <property type="entry name" value="Periplasmic binding protein-like II"/>
    <property type="match status" value="2"/>
</dbReference>
<reference evidence="4 6" key="2">
    <citation type="submission" date="2016-08" db="EMBL/GenBank/DDBJ databases">
        <authorList>
            <person name="Varghese N."/>
            <person name="Submissions Spin"/>
        </authorList>
    </citation>
    <scope>NUCLEOTIDE SEQUENCE [LARGE SCALE GENOMIC DNA]</scope>
    <source>
        <strain evidence="4 6">HL-109</strain>
    </source>
</reference>
<dbReference type="PANTHER" id="PTHR35936:SF35">
    <property type="entry name" value="L-CYSTINE-BINDING PROTEIN TCYJ"/>
    <property type="match status" value="1"/>
</dbReference>
<keyword evidence="1" id="KW-0732">Signal</keyword>
<sequence>MTKCNSKSLFRRWVVYFSKTVISRLHPGVARIAPILALGLALFVFPHSLSAAQAQPEGAAPAPLPPAFTATGIPGFWDPRARVEPVDIPSGRSLRILTSDDFPPLHFGGPDAVPTGFSVELARLVCETLQVPCTIQVRSFSTLLDALESGEGDVVAAAFAGNPRLHERFAVTLPYFRFPARFIARAEDAPVAITAADLANRRIGVVSQTAHAAWLERYFPDAVPVPAPNAAIARSDLQRGASDLLFGDGLSLALWLGGRASQECCVFVGEPYFDDRYFGEGIGFVMRDEDARLARAFDHALHRIWEDGAYARTWLAFFPISPLEPARAFLR</sequence>
<evidence type="ECO:0000259" key="2">
    <source>
        <dbReference type="SMART" id="SM00062"/>
    </source>
</evidence>
<dbReference type="InterPro" id="IPR001638">
    <property type="entry name" value="Solute-binding_3/MltF_N"/>
</dbReference>
<comment type="caution">
    <text evidence="3">The sequence shown here is derived from an EMBL/GenBank/DDBJ whole genome shotgun (WGS) entry which is preliminary data.</text>
</comment>
<reference evidence="3 5" key="1">
    <citation type="submission" date="2015-09" db="EMBL/GenBank/DDBJ databases">
        <title>Identification and resolution of microdiversity through metagenomic sequencing of parallel consortia.</title>
        <authorList>
            <person name="Nelson W.C."/>
            <person name="Romine M.F."/>
            <person name="Lindemann S.R."/>
        </authorList>
    </citation>
    <scope>NUCLEOTIDE SEQUENCE [LARGE SCALE GENOMIC DNA]</scope>
    <source>
        <strain evidence="3">HL-109</strain>
    </source>
</reference>
<dbReference type="Proteomes" id="UP000182800">
    <property type="component" value="Unassembled WGS sequence"/>
</dbReference>
<evidence type="ECO:0000313" key="4">
    <source>
        <dbReference type="EMBL" id="SCC78808.1"/>
    </source>
</evidence>
<dbReference type="AlphaFoldDB" id="A0A0P7XAA3"/>
<proteinExistence type="predicted"/>
<protein>
    <submittedName>
        <fullName evidence="4">Amino acid ABC transporter substrate-binding protein, PAAT family</fullName>
    </submittedName>
    <submittedName>
        <fullName evidence="3">Polar amino acid transport system substrate-binding protein</fullName>
    </submittedName>
</protein>
<dbReference type="EMBL" id="LJSX01000003">
    <property type="protein sequence ID" value="KPQ12172.1"/>
    <property type="molecule type" value="Genomic_DNA"/>
</dbReference>
<gene>
    <name evidence="4" type="ORF">GA0071312_0504</name>
    <name evidence="3" type="ORF">HLUCCO17_03140</name>
</gene>
<evidence type="ECO:0000313" key="6">
    <source>
        <dbReference type="Proteomes" id="UP000182800"/>
    </source>
</evidence>
<evidence type="ECO:0000256" key="1">
    <source>
        <dbReference type="ARBA" id="ARBA00022729"/>
    </source>
</evidence>
<dbReference type="STRING" id="1653334.GA0071312_0504"/>